<evidence type="ECO:0000256" key="6">
    <source>
        <dbReference type="ARBA" id="ARBA00022839"/>
    </source>
</evidence>
<name>A0A2U9IBP9_9CREN</name>
<dbReference type="GO" id="GO:0030145">
    <property type="term" value="F:manganese ion binding"/>
    <property type="evidence" value="ECO:0007669"/>
    <property type="project" value="UniProtKB-UniRule"/>
</dbReference>
<evidence type="ECO:0000256" key="8">
    <source>
        <dbReference type="ARBA" id="ARBA00023211"/>
    </source>
</evidence>
<keyword evidence="1 9" id="KW-0540">Nuclease</keyword>
<dbReference type="InterPro" id="IPR050535">
    <property type="entry name" value="DNA_Repair-Maintenance_Comp"/>
</dbReference>
<dbReference type="Proteomes" id="UP000248044">
    <property type="component" value="Chromosome"/>
</dbReference>
<dbReference type="GeneID" id="36830740"/>
<proteinExistence type="inferred from homology"/>
<comment type="cofactor">
    <cofactor evidence="9">
        <name>Mn(2+)</name>
        <dbReference type="ChEBI" id="CHEBI:29035"/>
    </cofactor>
    <text evidence="9">Binds 2 manganese ions per subunit.</text>
</comment>
<feature type="active site" description="Proton donor" evidence="9">
    <location>
        <position position="85"/>
    </location>
</feature>
<dbReference type="Pfam" id="PF00149">
    <property type="entry name" value="Metallophos"/>
    <property type="match status" value="1"/>
</dbReference>
<sequence length="380" mass="43661">MQFLHISDTHLGNRRYNLESRENDIYNTFNELIDTAVREHVTAVVHTGDLFDEYKPSNTAIMQCIRGLKKLKEKNIPFIAIPGDHDTPKKKGEIYTHRILSESLELMHLITGDEIKFYEMNYNGDTIKFFGIKHIPTVAKQKLLDTLSTLKPDGKKNVLMLHQGLRDKLPYDGAWQIEEGNLPKGFDYYALGHFHTRFIEHISSGVLAIAGSPDIIREEEIEGYKNLGKGAYLVDLSGDQPNVGKINLEIRPQEVISINTSRIDSDIDNILKKYENYKLKPILHVILEGEKIERNKLFQKISNLNKIAEYYRIFKDNTEEGEKTKIKVPTGSTINQIIKNYLQARGYSDNEINSIIEIINNYNSDEIENMIKKFGGMDEN</sequence>
<dbReference type="EMBL" id="CP029289">
    <property type="protein sequence ID" value="AWR93435.1"/>
    <property type="molecule type" value="Genomic_DNA"/>
</dbReference>
<dbReference type="InterPro" id="IPR032885">
    <property type="entry name" value="Mre11_archaea-type"/>
</dbReference>
<feature type="binding site" evidence="9">
    <location>
        <position position="195"/>
    </location>
    <ligand>
        <name>Mn(2+)</name>
        <dbReference type="ChEBI" id="CHEBI:29035"/>
        <label>1</label>
    </ligand>
</feature>
<evidence type="ECO:0000313" key="11">
    <source>
        <dbReference type="EMBL" id="AWR93435.1"/>
    </source>
</evidence>
<comment type="subunit">
    <text evidence="9">Homodimer. Forms a heterotetramer composed of two Mre11 subunits and two Rad50 subunits.</text>
</comment>
<dbReference type="GO" id="GO:0008408">
    <property type="term" value="F:3'-5' exonuclease activity"/>
    <property type="evidence" value="ECO:0007669"/>
    <property type="project" value="UniProtKB-UniRule"/>
</dbReference>
<dbReference type="InterPro" id="IPR029052">
    <property type="entry name" value="Metallo-depent_PP-like"/>
</dbReference>
<accession>A0A2U9IBP9</accession>
<keyword evidence="2 9" id="KW-0479">Metal-binding</keyword>
<gene>
    <name evidence="9" type="primary">mre11</name>
    <name evidence="11" type="ORF">DFR85_01250</name>
</gene>
<dbReference type="SUPFAM" id="SSF56300">
    <property type="entry name" value="Metallo-dependent phosphatases"/>
    <property type="match status" value="1"/>
</dbReference>
<keyword evidence="4 9" id="KW-0227">DNA damage</keyword>
<dbReference type="GO" id="GO:0000403">
    <property type="term" value="F:Y-form DNA binding"/>
    <property type="evidence" value="ECO:0007669"/>
    <property type="project" value="UniProtKB-UniRule"/>
</dbReference>
<keyword evidence="12" id="KW-1185">Reference proteome</keyword>
<dbReference type="OrthoDB" id="11638at2157"/>
<keyword evidence="5 9" id="KW-0378">Hydrolase</keyword>
<dbReference type="Gene3D" id="3.60.21.10">
    <property type="match status" value="1"/>
</dbReference>
<evidence type="ECO:0000259" key="10">
    <source>
        <dbReference type="Pfam" id="PF00149"/>
    </source>
</evidence>
<feature type="domain" description="Calcineurin-like phosphoesterase" evidence="10">
    <location>
        <begin position="1"/>
        <end position="196"/>
    </location>
</feature>
<dbReference type="NCBIfam" id="NF041031">
    <property type="entry name" value="Mre11_Sulfo"/>
    <property type="match status" value="1"/>
</dbReference>
<evidence type="ECO:0000313" key="12">
    <source>
        <dbReference type="Proteomes" id="UP000248044"/>
    </source>
</evidence>
<keyword evidence="6 9" id="KW-0269">Exonuclease</keyword>
<organism evidence="11 12">
    <name type="scientific">Acidianus brierleyi</name>
    <dbReference type="NCBI Taxonomy" id="41673"/>
    <lineage>
        <taxon>Archaea</taxon>
        <taxon>Thermoproteota</taxon>
        <taxon>Thermoprotei</taxon>
        <taxon>Sulfolobales</taxon>
        <taxon>Sulfolobaceae</taxon>
        <taxon>Acidianus</taxon>
    </lineage>
</organism>
<evidence type="ECO:0000256" key="3">
    <source>
        <dbReference type="ARBA" id="ARBA00022759"/>
    </source>
</evidence>
<dbReference type="GO" id="GO:0045027">
    <property type="term" value="F:DNA end binding"/>
    <property type="evidence" value="ECO:0007669"/>
    <property type="project" value="UniProtKB-UniRule"/>
</dbReference>
<comment type="similarity">
    <text evidence="9">Belongs to the MRE11/RAD32 family.</text>
</comment>
<evidence type="ECO:0000256" key="1">
    <source>
        <dbReference type="ARBA" id="ARBA00022722"/>
    </source>
</evidence>
<feature type="binding site" evidence="9">
    <location>
        <position position="8"/>
    </location>
    <ligand>
        <name>Mn(2+)</name>
        <dbReference type="ChEBI" id="CHEBI:29035"/>
        <label>1</label>
    </ligand>
</feature>
<evidence type="ECO:0000256" key="9">
    <source>
        <dbReference type="HAMAP-Rule" id="MF_02044"/>
    </source>
</evidence>
<evidence type="ECO:0000256" key="7">
    <source>
        <dbReference type="ARBA" id="ARBA00023204"/>
    </source>
</evidence>
<feature type="binding site" evidence="9">
    <location>
        <position position="49"/>
    </location>
    <ligand>
        <name>Mn(2+)</name>
        <dbReference type="ChEBI" id="CHEBI:29035"/>
        <label>2</label>
    </ligand>
</feature>
<dbReference type="KEGG" id="abri:DFR85_01250"/>
<dbReference type="InterPro" id="IPR053459">
    <property type="entry name" value="DSB_Repair_Mre11/Rad50"/>
</dbReference>
<feature type="binding site" evidence="9">
    <location>
        <position position="193"/>
    </location>
    <ligand>
        <name>Mn(2+)</name>
        <dbReference type="ChEBI" id="CHEBI:29035"/>
        <label>2</label>
    </ligand>
</feature>
<feature type="binding site" evidence="9">
    <location>
        <position position="162"/>
    </location>
    <ligand>
        <name>Mn(2+)</name>
        <dbReference type="ChEBI" id="CHEBI:29035"/>
        <label>2</label>
    </ligand>
</feature>
<keyword evidence="7 9" id="KW-0234">DNA repair</keyword>
<dbReference type="PANTHER" id="PTHR30337">
    <property type="entry name" value="COMPONENT OF ATP-DEPENDENT DSDNA EXONUCLEASE"/>
    <property type="match status" value="1"/>
</dbReference>
<dbReference type="PANTHER" id="PTHR30337:SF0">
    <property type="entry name" value="NUCLEASE SBCCD SUBUNIT D"/>
    <property type="match status" value="1"/>
</dbReference>
<dbReference type="EC" id="3.1.-.-" evidence="9"/>
<dbReference type="CDD" id="cd00840">
    <property type="entry name" value="MPP_Mre11_N"/>
    <property type="match status" value="1"/>
</dbReference>
<evidence type="ECO:0000256" key="4">
    <source>
        <dbReference type="ARBA" id="ARBA00022763"/>
    </source>
</evidence>
<dbReference type="GO" id="GO:0004519">
    <property type="term" value="F:endonuclease activity"/>
    <property type="evidence" value="ECO:0007669"/>
    <property type="project" value="UniProtKB-UniRule"/>
</dbReference>
<comment type="function">
    <text evidence="9">Part of the Rad50/Mre11 complex, which is involved in the early steps of DNA double-strand break (DSB) repair. The complex may facilitate opening of the processed DNA ends to aid in the recruitment of HerA and NurA. Mre11 binds to DSB ends and has both double-stranded 3'-5' exonuclease activity and single-stranded endonuclease activity.</text>
</comment>
<keyword evidence="8 9" id="KW-0464">Manganese</keyword>
<dbReference type="HAMAP" id="MF_02044">
    <property type="entry name" value="Mre11"/>
    <property type="match status" value="1"/>
</dbReference>
<dbReference type="AlphaFoldDB" id="A0A2U9IBP9"/>
<reference evidence="11 12" key="1">
    <citation type="submission" date="2018-05" db="EMBL/GenBank/DDBJ databases">
        <title>Complete Genome Sequences of Extremely Thermoacidophilic, Metal-Mobilizing Type-Strain Members of the Archaeal Family Sulfolobaceae: Acidianus brierleyi DSM-1651T, Acidianus sulfidivorans DSM-18786T, Metallosphaera hakonensis DSM-7519T, and Metallosphaera prunae DSM-10039T.</title>
        <authorList>
            <person name="Counts J.A."/>
            <person name="Kelly R.M."/>
        </authorList>
    </citation>
    <scope>NUCLEOTIDE SEQUENCE [LARGE SCALE GENOMIC DNA]</scope>
    <source>
        <strain evidence="11 12">DSM 1651</strain>
    </source>
</reference>
<dbReference type="RefSeq" id="WP_110269319.1">
    <property type="nucleotide sequence ID" value="NZ_CP029289.2"/>
</dbReference>
<feature type="binding site" evidence="9">
    <location>
        <position position="10"/>
    </location>
    <ligand>
        <name>Mn(2+)</name>
        <dbReference type="ChEBI" id="CHEBI:29035"/>
        <label>1</label>
    </ligand>
</feature>
<protein>
    <recommendedName>
        <fullName evidence="9">DNA double-strand break repair protein Mre11</fullName>
        <ecNumber evidence="9">3.1.-.-</ecNumber>
    </recommendedName>
</protein>
<dbReference type="InterPro" id="IPR004843">
    <property type="entry name" value="Calcineurin-like_PHP"/>
</dbReference>
<evidence type="ECO:0000256" key="5">
    <source>
        <dbReference type="ARBA" id="ARBA00022801"/>
    </source>
</evidence>
<feature type="binding site" evidence="9">
    <location>
        <position position="49"/>
    </location>
    <ligand>
        <name>Mn(2+)</name>
        <dbReference type="ChEBI" id="CHEBI:29035"/>
        <label>1</label>
    </ligand>
</feature>
<keyword evidence="3 9" id="KW-0255">Endonuclease</keyword>
<dbReference type="InterPro" id="IPR041796">
    <property type="entry name" value="Mre11_N"/>
</dbReference>
<feature type="binding site" evidence="9">
    <location>
        <position position="84"/>
    </location>
    <ligand>
        <name>Mn(2+)</name>
        <dbReference type="ChEBI" id="CHEBI:29035"/>
        <label>2</label>
    </ligand>
</feature>
<evidence type="ECO:0000256" key="2">
    <source>
        <dbReference type="ARBA" id="ARBA00022723"/>
    </source>
</evidence>
<dbReference type="GO" id="GO:0006302">
    <property type="term" value="P:double-strand break repair"/>
    <property type="evidence" value="ECO:0007669"/>
    <property type="project" value="UniProtKB-UniRule"/>
</dbReference>
<comment type="activity regulation">
    <text evidence="9">Nuclease activity is regulated by Rad50.</text>
</comment>